<dbReference type="AlphaFoldDB" id="A0A3L6L8V8"/>
<protein>
    <submittedName>
        <fullName evidence="6">RNA-binding protein 33 (RNA-binding motif protein 33)</fullName>
    </submittedName>
</protein>
<accession>A0A3L6L8V8</accession>
<dbReference type="GO" id="GO:0003723">
    <property type="term" value="F:RNA binding"/>
    <property type="evidence" value="ECO:0007669"/>
    <property type="project" value="UniProtKB-UniRule"/>
</dbReference>
<feature type="region of interest" description="Disordered" evidence="4">
    <location>
        <begin position="251"/>
        <end position="319"/>
    </location>
</feature>
<dbReference type="InterPro" id="IPR012677">
    <property type="entry name" value="Nucleotide-bd_a/b_plait_sf"/>
</dbReference>
<dbReference type="PANTHER" id="PTHR48033:SF10">
    <property type="entry name" value="RNA-BINDING PROTEIN SQUID"/>
    <property type="match status" value="1"/>
</dbReference>
<reference evidence="6" key="1">
    <citation type="submission" date="2018-09" db="EMBL/GenBank/DDBJ databases">
        <title>whole genome sequence of T. equiperdum IVM-t1 strain.</title>
        <authorList>
            <person name="Suganuma K."/>
        </authorList>
    </citation>
    <scope>NUCLEOTIDE SEQUENCE [LARGE SCALE GENOMIC DNA]</scope>
    <source>
        <strain evidence="6">IVM-t1</strain>
    </source>
</reference>
<proteinExistence type="predicted"/>
<organism evidence="6">
    <name type="scientific">Trypanosoma brucei equiperdum</name>
    <dbReference type="NCBI Taxonomy" id="630700"/>
    <lineage>
        <taxon>Eukaryota</taxon>
        <taxon>Discoba</taxon>
        <taxon>Euglenozoa</taxon>
        <taxon>Kinetoplastea</taxon>
        <taxon>Metakinetoplastina</taxon>
        <taxon>Trypanosomatida</taxon>
        <taxon>Trypanosomatidae</taxon>
        <taxon>Trypanosoma</taxon>
    </lineage>
</organism>
<comment type="subcellular location">
    <subcellularLocation>
        <location evidence="1">Nucleus</location>
    </subcellularLocation>
</comment>
<evidence type="ECO:0000256" key="2">
    <source>
        <dbReference type="ARBA" id="ARBA00023242"/>
    </source>
</evidence>
<name>A0A3L6L8V8_9TRYP</name>
<dbReference type="PROSITE" id="PS50102">
    <property type="entry name" value="RRM"/>
    <property type="match status" value="1"/>
</dbReference>
<dbReference type="GO" id="GO:0005654">
    <property type="term" value="C:nucleoplasm"/>
    <property type="evidence" value="ECO:0007669"/>
    <property type="project" value="TreeGrafter"/>
</dbReference>
<dbReference type="PANTHER" id="PTHR48033">
    <property type="entry name" value="RNA-BINDING (RRM/RBD/RNP MOTIFS) FAMILY PROTEIN"/>
    <property type="match status" value="1"/>
</dbReference>
<keyword evidence="2" id="KW-0539">Nucleus</keyword>
<dbReference type="FunFam" id="3.30.70.330:FF:001424">
    <property type="entry name" value="RNA-binding protein, putative"/>
    <property type="match status" value="1"/>
</dbReference>
<dbReference type="InterPro" id="IPR035979">
    <property type="entry name" value="RBD_domain_sf"/>
</dbReference>
<dbReference type="SMART" id="SM00360">
    <property type="entry name" value="RRM"/>
    <property type="match status" value="1"/>
</dbReference>
<feature type="region of interest" description="Disordered" evidence="4">
    <location>
        <begin position="99"/>
        <end position="146"/>
    </location>
</feature>
<dbReference type="SUPFAM" id="SSF54928">
    <property type="entry name" value="RNA-binding domain, RBD"/>
    <property type="match status" value="1"/>
</dbReference>
<dbReference type="Pfam" id="PF00076">
    <property type="entry name" value="RRM_1"/>
    <property type="match status" value="1"/>
</dbReference>
<dbReference type="InterPro" id="IPR000504">
    <property type="entry name" value="RRM_dom"/>
</dbReference>
<evidence type="ECO:0000313" key="6">
    <source>
        <dbReference type="EMBL" id="RHW70820.1"/>
    </source>
</evidence>
<evidence type="ECO:0000259" key="5">
    <source>
        <dbReference type="PROSITE" id="PS50102"/>
    </source>
</evidence>
<feature type="domain" description="RRM" evidence="5">
    <location>
        <begin position="21"/>
        <end position="95"/>
    </location>
</feature>
<feature type="compositionally biased region" description="Low complexity" evidence="4">
    <location>
        <begin position="122"/>
        <end position="135"/>
    </location>
</feature>
<dbReference type="Proteomes" id="UP000266743">
    <property type="component" value="Chromosome 8"/>
</dbReference>
<dbReference type="EMBL" id="QSBY01000008">
    <property type="protein sequence ID" value="RHW70820.1"/>
    <property type="molecule type" value="Genomic_DNA"/>
</dbReference>
<comment type="caution">
    <text evidence="6">The sequence shown here is derived from an EMBL/GenBank/DDBJ whole genome shotgun (WGS) entry which is preliminary data.</text>
</comment>
<evidence type="ECO:0000256" key="1">
    <source>
        <dbReference type="ARBA" id="ARBA00004123"/>
    </source>
</evidence>
<dbReference type="GO" id="GO:0000785">
    <property type="term" value="C:chromatin"/>
    <property type="evidence" value="ECO:0007669"/>
    <property type="project" value="TreeGrafter"/>
</dbReference>
<feature type="compositionally biased region" description="Pro residues" evidence="4">
    <location>
        <begin position="299"/>
        <end position="309"/>
    </location>
</feature>
<evidence type="ECO:0000256" key="3">
    <source>
        <dbReference type="PROSITE-ProRule" id="PRU00176"/>
    </source>
</evidence>
<gene>
    <name evidence="6" type="primary">RBP33</name>
    <name evidence="6" type="ORF">DPX39_080009800</name>
</gene>
<evidence type="ECO:0000256" key="4">
    <source>
        <dbReference type="SAM" id="MobiDB-lite"/>
    </source>
</evidence>
<keyword evidence="3" id="KW-0694">RNA-binding</keyword>
<dbReference type="GO" id="GO:0010468">
    <property type="term" value="P:regulation of gene expression"/>
    <property type="evidence" value="ECO:0007669"/>
    <property type="project" value="TreeGrafter"/>
</dbReference>
<dbReference type="Gene3D" id="3.30.70.330">
    <property type="match status" value="1"/>
</dbReference>
<sequence>MSAGDPTVPPEEEAISAEKCTRFFIGGLHRQITPQDVEEYFSNFGDVMTFILKRDPSGNSRGFGWVVFNSPPTGVQRPEPHYLKGVKLTVEPALANVRTDRVRRVPGGGSSIPGRRRERSLSDSSSVSSRNSSLSTGDPRDGVRRPRLYDRHVEGSRLPAFGAVASRLPPLPSEAFVQPPQIQATTFELAAPAPSRDAPAASASETYLCIPLSLCPPEFSNDPRTFCAKLDQSRVGGLSIIPSPSIAQVGPAPHSVPIPQGLPGGAVMVPQHSRSQPVRSGGGGGGGRHPKSSGSHHSIPPPLPQPAPPNYDSVMRHNS</sequence>